<evidence type="ECO:0000256" key="1">
    <source>
        <dbReference type="SAM" id="Phobius"/>
    </source>
</evidence>
<sequence length="301" mass="34634">MGVFLFRYRNVILGVTATAVGYCAVLTPHTVLLKKYRNIMARYQLGKEVPLNSNVQQQIQKVMNDLKLPDSVKNIIKPFSVSGFELFHAGTLNAQYGAILGMPINLTSTPEEIHENLQIGEEPIDWTRYDAQIFMKAVMLSEDAQKFAIAREILRLQAEEPFLNSFELALIIAMLWTLYNVISYRFKLKDNAIARRTLYTVFILFGAALWFGVKDYQSYQLDKENDKILCSLGLNYIKGGQEFYDKTLIRNKALRTLLGSKGKGIYTVYGNEETLLRQKHLPFSYSKDFFDSHLRKLERTK</sequence>
<feature type="transmembrane region" description="Helical" evidence="1">
    <location>
        <begin position="12"/>
        <end position="33"/>
    </location>
</feature>
<comment type="caution">
    <text evidence="2">The sequence shown here is derived from an EMBL/GenBank/DDBJ whole genome shotgun (WGS) entry which is preliminary data.</text>
</comment>
<evidence type="ECO:0000313" key="2">
    <source>
        <dbReference type="EMBL" id="KAL0131900.1"/>
    </source>
</evidence>
<gene>
    <name evidence="2" type="ORF">PUN28_003038</name>
</gene>
<keyword evidence="1" id="KW-1133">Transmembrane helix</keyword>
<reference evidence="2 3" key="1">
    <citation type="submission" date="2023-03" db="EMBL/GenBank/DDBJ databases">
        <title>High recombination rates correlate with genetic variation in Cardiocondyla obscurior ants.</title>
        <authorList>
            <person name="Errbii M."/>
        </authorList>
    </citation>
    <scope>NUCLEOTIDE SEQUENCE [LARGE SCALE GENOMIC DNA]</scope>
    <source>
        <strain evidence="2">Alpha-2009</strain>
        <tissue evidence="2">Whole body</tissue>
    </source>
</reference>
<organism evidence="2 3">
    <name type="scientific">Cardiocondyla obscurior</name>
    <dbReference type="NCBI Taxonomy" id="286306"/>
    <lineage>
        <taxon>Eukaryota</taxon>
        <taxon>Metazoa</taxon>
        <taxon>Ecdysozoa</taxon>
        <taxon>Arthropoda</taxon>
        <taxon>Hexapoda</taxon>
        <taxon>Insecta</taxon>
        <taxon>Pterygota</taxon>
        <taxon>Neoptera</taxon>
        <taxon>Endopterygota</taxon>
        <taxon>Hymenoptera</taxon>
        <taxon>Apocrita</taxon>
        <taxon>Aculeata</taxon>
        <taxon>Formicoidea</taxon>
        <taxon>Formicidae</taxon>
        <taxon>Myrmicinae</taxon>
        <taxon>Cardiocondyla</taxon>
    </lineage>
</organism>
<accession>A0AAW2GX85</accession>
<evidence type="ECO:0008006" key="4">
    <source>
        <dbReference type="Google" id="ProtNLM"/>
    </source>
</evidence>
<feature type="transmembrane region" description="Helical" evidence="1">
    <location>
        <begin position="161"/>
        <end position="181"/>
    </location>
</feature>
<keyword evidence="1" id="KW-0472">Membrane</keyword>
<keyword evidence="1" id="KW-0812">Transmembrane</keyword>
<dbReference type="PANTHER" id="PTHR21824:SF4">
    <property type="entry name" value="TRANSMEMBRANE PROTEIN 177"/>
    <property type="match status" value="1"/>
</dbReference>
<name>A0AAW2GX85_9HYME</name>
<proteinExistence type="predicted"/>
<dbReference type="AlphaFoldDB" id="A0AAW2GX85"/>
<dbReference type="Proteomes" id="UP001430953">
    <property type="component" value="Unassembled WGS sequence"/>
</dbReference>
<feature type="transmembrane region" description="Helical" evidence="1">
    <location>
        <begin position="193"/>
        <end position="213"/>
    </location>
</feature>
<protein>
    <recommendedName>
        <fullName evidence="4">Transmembrane protein 177</fullName>
    </recommendedName>
</protein>
<dbReference type="EMBL" id="JADYXP020000002">
    <property type="protein sequence ID" value="KAL0131900.1"/>
    <property type="molecule type" value="Genomic_DNA"/>
</dbReference>
<dbReference type="PANTHER" id="PTHR21824">
    <property type="entry name" value="TRANSMEMBRANE PROTEIN 177"/>
    <property type="match status" value="1"/>
</dbReference>
<dbReference type="GO" id="GO:0016020">
    <property type="term" value="C:membrane"/>
    <property type="evidence" value="ECO:0007669"/>
    <property type="project" value="TreeGrafter"/>
</dbReference>
<dbReference type="InterPro" id="IPR026620">
    <property type="entry name" value="TMEM177"/>
</dbReference>
<evidence type="ECO:0000313" key="3">
    <source>
        <dbReference type="Proteomes" id="UP001430953"/>
    </source>
</evidence>
<keyword evidence="3" id="KW-1185">Reference proteome</keyword>